<evidence type="ECO:0000256" key="2">
    <source>
        <dbReference type="ARBA" id="ARBA00005722"/>
    </source>
</evidence>
<organism evidence="7 8">
    <name type="scientific">Thalassotalea litorea</name>
    <dbReference type="NCBI Taxonomy" id="2020715"/>
    <lineage>
        <taxon>Bacteria</taxon>
        <taxon>Pseudomonadati</taxon>
        <taxon>Pseudomonadota</taxon>
        <taxon>Gammaproteobacteria</taxon>
        <taxon>Alteromonadales</taxon>
        <taxon>Colwelliaceae</taxon>
        <taxon>Thalassotalea</taxon>
    </lineage>
</organism>
<dbReference type="PANTHER" id="PTHR38776">
    <property type="entry name" value="MLTA-INTERACTING PROTEIN-RELATED"/>
    <property type="match status" value="1"/>
</dbReference>
<evidence type="ECO:0000313" key="8">
    <source>
        <dbReference type="Proteomes" id="UP000307790"/>
    </source>
</evidence>
<evidence type="ECO:0000256" key="6">
    <source>
        <dbReference type="SAM" id="SignalP"/>
    </source>
</evidence>
<dbReference type="GO" id="GO:0009279">
    <property type="term" value="C:cell outer membrane"/>
    <property type="evidence" value="ECO:0007669"/>
    <property type="project" value="UniProtKB-SubCell"/>
</dbReference>
<dbReference type="Proteomes" id="UP000307790">
    <property type="component" value="Unassembled WGS sequence"/>
</dbReference>
<evidence type="ECO:0000256" key="1">
    <source>
        <dbReference type="ARBA" id="ARBA00004442"/>
    </source>
</evidence>
<comment type="similarity">
    <text evidence="2">Belongs to the MipA/OmpV family.</text>
</comment>
<dbReference type="Pfam" id="PF06629">
    <property type="entry name" value="MipA"/>
    <property type="match status" value="1"/>
</dbReference>
<dbReference type="InterPro" id="IPR010583">
    <property type="entry name" value="MipA"/>
</dbReference>
<keyword evidence="4" id="KW-0472">Membrane</keyword>
<dbReference type="AlphaFoldDB" id="A0A5R9IRX2"/>
<dbReference type="RefSeq" id="WP_138318651.1">
    <property type="nucleotide sequence ID" value="NZ_VCBC01000003.1"/>
</dbReference>
<keyword evidence="8" id="KW-1185">Reference proteome</keyword>
<evidence type="ECO:0000313" key="7">
    <source>
        <dbReference type="EMBL" id="TLU67369.1"/>
    </source>
</evidence>
<keyword evidence="5" id="KW-0998">Cell outer membrane</keyword>
<dbReference type="OrthoDB" id="5731040at2"/>
<dbReference type="PANTHER" id="PTHR38776:SF1">
    <property type="entry name" value="MLTA-INTERACTING PROTEIN-RELATED"/>
    <property type="match status" value="1"/>
</dbReference>
<evidence type="ECO:0000256" key="4">
    <source>
        <dbReference type="ARBA" id="ARBA00023136"/>
    </source>
</evidence>
<evidence type="ECO:0000256" key="3">
    <source>
        <dbReference type="ARBA" id="ARBA00022729"/>
    </source>
</evidence>
<comment type="subcellular location">
    <subcellularLocation>
        <location evidence="1">Cell outer membrane</location>
    </subcellularLocation>
</comment>
<dbReference type="Gene3D" id="2.40.160.20">
    <property type="match status" value="1"/>
</dbReference>
<sequence length="279" mass="31636">MKYAVFLSIIIASLLSAPASLAKNNSEQALVKPGTFDFRLTAGIGGIENPLKQRDNISSPLLPEFSYYGDKFYVENLVLGYSLYESENWLIDAYGYFNNDGYFFADSTSEKLVSIAGITQNTWRASKVAINFQEIERDLSYLGGVNISHIGPWLRTNFSMAKDVTSVHHGEEISLTFTKPLQWRSLTATIQTGATYKSSKINDYYYQLTDTENTILLRQISVGDTISPWVNLNLRYHFNPNWSLGLSLKKTWLDSKMKSSVLLDKTRYHTGFVGVSYRY</sequence>
<protein>
    <submittedName>
        <fullName evidence="7">MipA/OmpV family protein</fullName>
    </submittedName>
</protein>
<feature type="signal peptide" evidence="6">
    <location>
        <begin position="1"/>
        <end position="22"/>
    </location>
</feature>
<accession>A0A5R9IRX2</accession>
<reference evidence="7 8" key="1">
    <citation type="submission" date="2019-05" db="EMBL/GenBank/DDBJ databases">
        <title>Genome sequences of Thalassotalea litorea 1K03283.</title>
        <authorList>
            <person name="Zhang D."/>
        </authorList>
    </citation>
    <scope>NUCLEOTIDE SEQUENCE [LARGE SCALE GENOMIC DNA]</scope>
    <source>
        <strain evidence="7 8">MCCC 1K03283</strain>
    </source>
</reference>
<proteinExistence type="inferred from homology"/>
<keyword evidence="3 6" id="KW-0732">Signal</keyword>
<gene>
    <name evidence="7" type="ORF">FE810_03555</name>
</gene>
<feature type="chain" id="PRO_5024340325" evidence="6">
    <location>
        <begin position="23"/>
        <end position="279"/>
    </location>
</feature>
<comment type="caution">
    <text evidence="7">The sequence shown here is derived from an EMBL/GenBank/DDBJ whole genome shotgun (WGS) entry which is preliminary data.</text>
</comment>
<dbReference type="EMBL" id="VCBC01000003">
    <property type="protein sequence ID" value="TLU67369.1"/>
    <property type="molecule type" value="Genomic_DNA"/>
</dbReference>
<name>A0A5R9IRX2_9GAMM</name>
<evidence type="ECO:0000256" key="5">
    <source>
        <dbReference type="ARBA" id="ARBA00023237"/>
    </source>
</evidence>